<evidence type="ECO:0000313" key="4">
    <source>
        <dbReference type="Proteomes" id="UP000593566"/>
    </source>
</evidence>
<feature type="compositionally biased region" description="Polar residues" evidence="1">
    <location>
        <begin position="29"/>
        <end position="40"/>
    </location>
</feature>
<evidence type="ECO:0000313" key="3">
    <source>
        <dbReference type="EMBL" id="KAF6220082.1"/>
    </source>
</evidence>
<evidence type="ECO:0000256" key="1">
    <source>
        <dbReference type="SAM" id="MobiDB-lite"/>
    </source>
</evidence>
<protein>
    <submittedName>
        <fullName evidence="3">Uncharacterized protein</fullName>
    </submittedName>
</protein>
<dbReference type="Proteomes" id="UP000593566">
    <property type="component" value="Unassembled WGS sequence"/>
</dbReference>
<keyword evidence="2" id="KW-1133">Transmembrane helix</keyword>
<evidence type="ECO:0000256" key="2">
    <source>
        <dbReference type="SAM" id="Phobius"/>
    </source>
</evidence>
<organism evidence="3 4">
    <name type="scientific">Letharia lupina</name>
    <dbReference type="NCBI Taxonomy" id="560253"/>
    <lineage>
        <taxon>Eukaryota</taxon>
        <taxon>Fungi</taxon>
        <taxon>Dikarya</taxon>
        <taxon>Ascomycota</taxon>
        <taxon>Pezizomycotina</taxon>
        <taxon>Lecanoromycetes</taxon>
        <taxon>OSLEUM clade</taxon>
        <taxon>Lecanoromycetidae</taxon>
        <taxon>Lecanorales</taxon>
        <taxon>Lecanorineae</taxon>
        <taxon>Parmeliaceae</taxon>
        <taxon>Letharia</taxon>
    </lineage>
</organism>
<sequence length="100" mass="11062">MQRPRPDEVSLPPPASANAGASAASNIAQDNSSTSFTPQTIPSPPAWVLTLEDLVTAIYRIVITILTLFNVNITWRIRANQDRRPRGLRHAWAGVRLEFV</sequence>
<comment type="caution">
    <text evidence="3">The sequence shown here is derived from an EMBL/GenBank/DDBJ whole genome shotgun (WGS) entry which is preliminary data.</text>
</comment>
<keyword evidence="4" id="KW-1185">Reference proteome</keyword>
<reference evidence="3 4" key="1">
    <citation type="journal article" date="2020" name="Genomics">
        <title>Complete, high-quality genomes from long-read metagenomic sequencing of two wolf lichen thalli reveals enigmatic genome architecture.</title>
        <authorList>
            <person name="McKenzie S.K."/>
            <person name="Walston R.F."/>
            <person name="Allen J.L."/>
        </authorList>
    </citation>
    <scope>NUCLEOTIDE SEQUENCE [LARGE SCALE GENOMIC DNA]</scope>
    <source>
        <strain evidence="3">WasteWater1</strain>
    </source>
</reference>
<keyword evidence="2" id="KW-0812">Transmembrane</keyword>
<accession>A0A8H6CAS7</accession>
<proteinExistence type="predicted"/>
<dbReference type="RefSeq" id="XP_037149517.1">
    <property type="nucleotide sequence ID" value="XM_037294136.1"/>
</dbReference>
<keyword evidence="2" id="KW-0472">Membrane</keyword>
<name>A0A8H6CAS7_9LECA</name>
<dbReference type="GeneID" id="59331624"/>
<dbReference type="EMBL" id="JACCJB010000017">
    <property type="protein sequence ID" value="KAF6220082.1"/>
    <property type="molecule type" value="Genomic_DNA"/>
</dbReference>
<gene>
    <name evidence="3" type="ORF">HO133_003213</name>
</gene>
<dbReference type="AlphaFoldDB" id="A0A8H6CAS7"/>
<feature type="transmembrane region" description="Helical" evidence="2">
    <location>
        <begin position="57"/>
        <end position="75"/>
    </location>
</feature>
<feature type="region of interest" description="Disordered" evidence="1">
    <location>
        <begin position="1"/>
        <end position="43"/>
    </location>
</feature>
<feature type="compositionally biased region" description="Low complexity" evidence="1">
    <location>
        <begin position="16"/>
        <end position="28"/>
    </location>
</feature>